<evidence type="ECO:0000313" key="2">
    <source>
        <dbReference type="Proteomes" id="UP000507222"/>
    </source>
</evidence>
<organism evidence="1 2">
    <name type="scientific">Prunus armeniaca</name>
    <name type="common">Apricot</name>
    <name type="synonym">Armeniaca vulgaris</name>
    <dbReference type="NCBI Taxonomy" id="36596"/>
    <lineage>
        <taxon>Eukaryota</taxon>
        <taxon>Viridiplantae</taxon>
        <taxon>Streptophyta</taxon>
        <taxon>Embryophyta</taxon>
        <taxon>Tracheophyta</taxon>
        <taxon>Spermatophyta</taxon>
        <taxon>Magnoliopsida</taxon>
        <taxon>eudicotyledons</taxon>
        <taxon>Gunneridae</taxon>
        <taxon>Pentapetalae</taxon>
        <taxon>rosids</taxon>
        <taxon>fabids</taxon>
        <taxon>Rosales</taxon>
        <taxon>Rosaceae</taxon>
        <taxon>Amygdaloideae</taxon>
        <taxon>Amygdaleae</taxon>
        <taxon>Prunus</taxon>
    </lineage>
</organism>
<dbReference type="AlphaFoldDB" id="A0A6J5VD54"/>
<dbReference type="SUPFAM" id="SSF56219">
    <property type="entry name" value="DNase I-like"/>
    <property type="match status" value="1"/>
</dbReference>
<protein>
    <recommendedName>
        <fullName evidence="3">Endonuclease/exonuclease/phosphatase domain-containing protein</fullName>
    </recommendedName>
</protein>
<evidence type="ECO:0000313" key="1">
    <source>
        <dbReference type="EMBL" id="CAB4286161.1"/>
    </source>
</evidence>
<evidence type="ECO:0008006" key="3">
    <source>
        <dbReference type="Google" id="ProtNLM"/>
    </source>
</evidence>
<dbReference type="InterPro" id="IPR036691">
    <property type="entry name" value="Endo/exonu/phosph_ase_sf"/>
</dbReference>
<proteinExistence type="predicted"/>
<gene>
    <name evidence="1" type="ORF">CURHAP_LOCUS42939</name>
</gene>
<accession>A0A6J5VD54</accession>
<dbReference type="EMBL" id="CAEKDK010000007">
    <property type="protein sequence ID" value="CAB4286161.1"/>
    <property type="molecule type" value="Genomic_DNA"/>
</dbReference>
<dbReference type="PANTHER" id="PTHR33710">
    <property type="entry name" value="BNAC02G09200D PROTEIN"/>
    <property type="match status" value="1"/>
</dbReference>
<dbReference type="PANTHER" id="PTHR33710:SF79">
    <property type="entry name" value="OS06G0205337 PROTEIN"/>
    <property type="match status" value="1"/>
</dbReference>
<reference evidence="1 2" key="1">
    <citation type="submission" date="2020-05" db="EMBL/GenBank/DDBJ databases">
        <authorList>
            <person name="Campoy J."/>
            <person name="Schneeberger K."/>
            <person name="Spophaly S."/>
        </authorList>
    </citation>
    <scope>NUCLEOTIDE SEQUENCE [LARGE SCALE GENOMIC DNA]</scope>
    <source>
        <strain evidence="1">PruArmRojPasFocal</strain>
    </source>
</reference>
<dbReference type="Proteomes" id="UP000507222">
    <property type="component" value="Unassembled WGS sequence"/>
</dbReference>
<sequence length="142" mass="16232">MNSFRQALVDCDLRSVPYQGYPFTWARTYPSGDMMEERLDRCVVNGRISADYGHSLTYHLVASGSDHYPILGELLTDAPIVEAKKKRRFHFEQMWTLEKGCEDIIREAWDSTDAMGGVKEGIKNCVGKLAKWNKLTFGHVQK</sequence>
<name>A0A6J5VD54_PRUAR</name>